<organism evidence="1">
    <name type="scientific">viral metagenome</name>
    <dbReference type="NCBI Taxonomy" id="1070528"/>
    <lineage>
        <taxon>unclassified sequences</taxon>
        <taxon>metagenomes</taxon>
        <taxon>organismal metagenomes</taxon>
    </lineage>
</organism>
<sequence length="193" mass="22486">MEKSHHLQKINSECLGEIVKNEHMALEDILSSLQIELLNNNSDIRNRLKKIKLYSTLGLLLLEEDEEKKSLVTGEKIINDNCFYRDLILLMNSRAFKTFRTNHMTKDIQASLIYFELYEMLDIFYTKKTGVSIPDDIGIELLKTIMGKKEYRGPLVRVFRKYIDKGGGNRDKLYNKLSEIMFTPTKTIALNNM</sequence>
<dbReference type="AlphaFoldDB" id="A0A6C0LYF7"/>
<reference evidence="1" key="1">
    <citation type="journal article" date="2020" name="Nature">
        <title>Giant virus diversity and host interactions through global metagenomics.</title>
        <authorList>
            <person name="Schulz F."/>
            <person name="Roux S."/>
            <person name="Paez-Espino D."/>
            <person name="Jungbluth S."/>
            <person name="Walsh D.A."/>
            <person name="Denef V.J."/>
            <person name="McMahon K.D."/>
            <person name="Konstantinidis K.T."/>
            <person name="Eloe-Fadrosh E.A."/>
            <person name="Kyrpides N.C."/>
            <person name="Woyke T."/>
        </authorList>
    </citation>
    <scope>NUCLEOTIDE SEQUENCE</scope>
    <source>
        <strain evidence="1">GVMAG-S-1016713-169</strain>
    </source>
</reference>
<proteinExistence type="predicted"/>
<protein>
    <submittedName>
        <fullName evidence="1">Uncharacterized protein</fullName>
    </submittedName>
</protein>
<name>A0A6C0LYF7_9ZZZZ</name>
<accession>A0A6C0LYF7</accession>
<dbReference type="EMBL" id="MN740575">
    <property type="protein sequence ID" value="QHU34624.1"/>
    <property type="molecule type" value="Genomic_DNA"/>
</dbReference>
<evidence type="ECO:0000313" key="1">
    <source>
        <dbReference type="EMBL" id="QHU34624.1"/>
    </source>
</evidence>